<dbReference type="InterPro" id="IPR050857">
    <property type="entry name" value="D-2-hydroxyacid_DH"/>
</dbReference>
<protein>
    <submittedName>
        <fullName evidence="8">Phosphoglycerate dehydrogenase</fullName>
    </submittedName>
</protein>
<dbReference type="Proteomes" id="UP001560573">
    <property type="component" value="Unassembled WGS sequence"/>
</dbReference>
<organism evidence="8 9">
    <name type="scientific">Danxiaibacter flavus</name>
    <dbReference type="NCBI Taxonomy" id="3049108"/>
    <lineage>
        <taxon>Bacteria</taxon>
        <taxon>Pseudomonadati</taxon>
        <taxon>Bacteroidota</taxon>
        <taxon>Chitinophagia</taxon>
        <taxon>Chitinophagales</taxon>
        <taxon>Chitinophagaceae</taxon>
        <taxon>Danxiaibacter</taxon>
    </lineage>
</organism>
<keyword evidence="9" id="KW-1185">Reference proteome</keyword>
<dbReference type="InterPro" id="IPR006140">
    <property type="entry name" value="D-isomer_DH_NAD-bd"/>
</dbReference>
<reference evidence="8 9" key="1">
    <citation type="submission" date="2023-07" db="EMBL/GenBank/DDBJ databases">
        <authorList>
            <person name="Lian W.-H."/>
        </authorList>
    </citation>
    <scope>NUCLEOTIDE SEQUENCE [LARGE SCALE GENOMIC DNA]</scope>
    <source>
        <strain evidence="8 9">SYSU DXS3180</strain>
    </source>
</reference>
<sequence>MAAHSGAKLAAYHLILFSLMKVLLTTTSFQDTPGKHQELLNKQDFEVDSLRGPLTEEQLLPIIDQYDALICGDDDLTAPVLEKGKKGRLKYISKYGVGLDRIDLVKAKELGIPVTNCPGVNQVSVSEHVFALLFSFCKNIHLEYNVTKAGGWKRYVNREIFGKTIGIVGLGAIGAEVAKRGAAFGLNVIGYDPYAKPEIAEKYDVKMQETFKDLAAQSDIITLHVPHTPQTEKLINLDLVENTLKPGVIIINTARGKLIDIDAVKLGLEKKIIAGYLADVLDIEPMPENYAMKDWDNVLITPHIGSRTYESVERQGSAAVENLIKMINNH</sequence>
<keyword evidence="3 5" id="KW-0560">Oxidoreductase</keyword>
<dbReference type="RefSeq" id="WP_369327399.1">
    <property type="nucleotide sequence ID" value="NZ_JAULBC010000001.1"/>
</dbReference>
<accession>A0ABV3Z956</accession>
<name>A0ABV3Z956_9BACT</name>
<dbReference type="PANTHER" id="PTHR42789:SF1">
    <property type="entry name" value="D-ISOMER SPECIFIC 2-HYDROXYACID DEHYDROGENASE FAMILY PROTEIN (AFU_ORTHOLOGUE AFUA_6G10090)"/>
    <property type="match status" value="1"/>
</dbReference>
<evidence type="ECO:0000256" key="4">
    <source>
        <dbReference type="ARBA" id="ARBA00023027"/>
    </source>
</evidence>
<dbReference type="CDD" id="cd12172">
    <property type="entry name" value="PGDH_like_2"/>
    <property type="match status" value="1"/>
</dbReference>
<evidence type="ECO:0000259" key="6">
    <source>
        <dbReference type="Pfam" id="PF00389"/>
    </source>
</evidence>
<evidence type="ECO:0000313" key="9">
    <source>
        <dbReference type="Proteomes" id="UP001560573"/>
    </source>
</evidence>
<dbReference type="Gene3D" id="3.40.50.720">
    <property type="entry name" value="NAD(P)-binding Rossmann-like Domain"/>
    <property type="match status" value="2"/>
</dbReference>
<dbReference type="InterPro" id="IPR029752">
    <property type="entry name" value="D-isomer_DH_CS1"/>
</dbReference>
<dbReference type="InterPro" id="IPR006139">
    <property type="entry name" value="D-isomer_2_OHA_DH_cat_dom"/>
</dbReference>
<dbReference type="PROSITE" id="PS00671">
    <property type="entry name" value="D_2_HYDROXYACID_DH_3"/>
    <property type="match status" value="1"/>
</dbReference>
<evidence type="ECO:0000259" key="7">
    <source>
        <dbReference type="Pfam" id="PF02826"/>
    </source>
</evidence>
<dbReference type="SUPFAM" id="SSF51735">
    <property type="entry name" value="NAD(P)-binding Rossmann-fold domains"/>
    <property type="match status" value="1"/>
</dbReference>
<comment type="caution">
    <text evidence="8">The sequence shown here is derived from an EMBL/GenBank/DDBJ whole genome shotgun (WGS) entry which is preliminary data.</text>
</comment>
<keyword evidence="2" id="KW-0028">Amino-acid biosynthesis</keyword>
<keyword evidence="4" id="KW-0520">NAD</keyword>
<dbReference type="InterPro" id="IPR036291">
    <property type="entry name" value="NAD(P)-bd_dom_sf"/>
</dbReference>
<evidence type="ECO:0000313" key="8">
    <source>
        <dbReference type="EMBL" id="MEX6686010.1"/>
    </source>
</evidence>
<dbReference type="PROSITE" id="PS00065">
    <property type="entry name" value="D_2_HYDROXYACID_DH_1"/>
    <property type="match status" value="1"/>
</dbReference>
<gene>
    <name evidence="8" type="ORF">QTN47_00805</name>
</gene>
<evidence type="ECO:0000256" key="5">
    <source>
        <dbReference type="RuleBase" id="RU003719"/>
    </source>
</evidence>
<feature type="domain" description="D-isomer specific 2-hydroxyacid dehydrogenase catalytic" evidence="6">
    <location>
        <begin position="35"/>
        <end position="329"/>
    </location>
</feature>
<feature type="domain" description="D-isomer specific 2-hydroxyacid dehydrogenase NAD-binding" evidence="7">
    <location>
        <begin position="130"/>
        <end position="305"/>
    </location>
</feature>
<comment type="similarity">
    <text evidence="1 5">Belongs to the D-isomer specific 2-hydroxyacid dehydrogenase family.</text>
</comment>
<dbReference type="EMBL" id="JAULBC010000001">
    <property type="protein sequence ID" value="MEX6686010.1"/>
    <property type="molecule type" value="Genomic_DNA"/>
</dbReference>
<dbReference type="InterPro" id="IPR029753">
    <property type="entry name" value="D-isomer_DH_CS"/>
</dbReference>
<dbReference type="PANTHER" id="PTHR42789">
    <property type="entry name" value="D-ISOMER SPECIFIC 2-HYDROXYACID DEHYDROGENASE FAMILY PROTEIN (AFU_ORTHOLOGUE AFUA_6G10090)"/>
    <property type="match status" value="1"/>
</dbReference>
<evidence type="ECO:0000256" key="1">
    <source>
        <dbReference type="ARBA" id="ARBA00005854"/>
    </source>
</evidence>
<dbReference type="Pfam" id="PF02826">
    <property type="entry name" value="2-Hacid_dh_C"/>
    <property type="match status" value="1"/>
</dbReference>
<dbReference type="SUPFAM" id="SSF52283">
    <property type="entry name" value="Formate/glycerate dehydrogenase catalytic domain-like"/>
    <property type="match status" value="1"/>
</dbReference>
<proteinExistence type="inferred from homology"/>
<dbReference type="Pfam" id="PF00389">
    <property type="entry name" value="2-Hacid_dh"/>
    <property type="match status" value="1"/>
</dbReference>
<evidence type="ECO:0000256" key="3">
    <source>
        <dbReference type="ARBA" id="ARBA00023002"/>
    </source>
</evidence>
<evidence type="ECO:0000256" key="2">
    <source>
        <dbReference type="ARBA" id="ARBA00022605"/>
    </source>
</evidence>